<dbReference type="InterPro" id="IPR036204">
    <property type="entry name" value="ATP_synth_f6_sf_mt"/>
</dbReference>
<comment type="similarity">
    <text evidence="2">Belongs to the eukaryotic ATPase subunit F6 family.</text>
</comment>
<dbReference type="GeneID" id="100534759"/>
<evidence type="ECO:0000256" key="10">
    <source>
        <dbReference type="ARBA" id="ARBA00029863"/>
    </source>
</evidence>
<evidence type="ECO:0000256" key="3">
    <source>
        <dbReference type="ARBA" id="ARBA00022448"/>
    </source>
</evidence>
<keyword evidence="8" id="KW-0496">Mitochondrion</keyword>
<evidence type="ECO:0000256" key="11">
    <source>
        <dbReference type="ARBA" id="ARBA00059339"/>
    </source>
</evidence>
<evidence type="ECO:0000256" key="5">
    <source>
        <dbReference type="ARBA" id="ARBA00022781"/>
    </source>
</evidence>
<organism evidence="14 15">
    <name type="scientific">Danio rerio</name>
    <name type="common">Zebrafish</name>
    <name type="synonym">Brachydanio rerio</name>
    <dbReference type="NCBI Taxonomy" id="7955"/>
    <lineage>
        <taxon>Eukaryota</taxon>
        <taxon>Metazoa</taxon>
        <taxon>Chordata</taxon>
        <taxon>Craniata</taxon>
        <taxon>Vertebrata</taxon>
        <taxon>Euteleostomi</taxon>
        <taxon>Actinopterygii</taxon>
        <taxon>Neopterygii</taxon>
        <taxon>Teleostei</taxon>
        <taxon>Ostariophysi</taxon>
        <taxon>Cypriniformes</taxon>
        <taxon>Danionidae</taxon>
        <taxon>Danioninae</taxon>
        <taxon>Danio</taxon>
    </lineage>
</organism>
<dbReference type="Gene3D" id="1.10.246.110">
    <property type="entry name" value="Mitochondrial ATP synthase-coupling factor 6"/>
    <property type="match status" value="1"/>
</dbReference>
<comment type="subcellular location">
    <subcellularLocation>
        <location evidence="1">Mitochondrion inner membrane</location>
    </subcellularLocation>
</comment>
<keyword evidence="3" id="KW-0813">Transport</keyword>
<proteinExistence type="inferred from homology"/>
<comment type="subunit">
    <text evidence="12">Component of the ATP synthase complex composed at least of ATP5F1A/subunit alpha, ATP5F1B/subunit beta, ATP5MC1/subunit c (homooctomer), MT-ATP6/subunit a, MT-ATP8/subunit 8, ATP5ME/subunit e, ATP5MF/subunit f, ATP5MG/subunit g, ATP5MK/subunit k, ATP5MJ/subunit j, ATP5F1C/subunit gamma, ATP5F1D/subunit delta, ATP5F1E/subunit epsilon, ATP5PF/subunit F6, ATP5PB/subunit b, ATP5PD/subunit d, ATP5PO/subunit OSCP. ATP synthase complex consists of a soluble F(1) head domain (subunits alpha(3) and beta(3)) - the catalytic core - and a membrane F(0) domain - the membrane proton channel (subunits c, a, 8, e, f, g, k and j). These two domains are linked by a central stalk (subunits gamma, delta, and epsilon) rotating inside the F1 region and a stationary peripheral stalk (subunits F6, b, d, and OSCP).</text>
</comment>
<dbReference type="RefSeq" id="XP_003197762.2">
    <property type="nucleotide sequence ID" value="XM_003197714.6"/>
</dbReference>
<sequence>MLIANAKVQTSTINPPVKDSSESAIPVHTKPVQDTLVDLQAVTSPTGSSLNETASRLNSILIRPAVDFAYSNVIDQNATEGLNKKKYTQISNANDLASNFVDSYAGSTTNDAHGDVTTNITQVSSQTSEVISSYEVDTQNHDAFDEHTPQVVACEETVNMADAIMTTPEVSSVFQGEELRCLSEDVNVNVNIAQAQNYPQPLPQHFPNWSSNVIADKQSSDGQILNQAFPESLPDGSAIQDISEAFCSRSGEVCQVSPSTEYIAGVSLFKSTDDLSVAGTVSACKAVKVDGLSEMSANVQSSISLKDPVLAQTDILVEENQTEAAEMLPEEQLDPIQRLFLHKIREYSTKSQASAGPVDAGADYEKAFSEELSKLQRLYGGGDLTNFPGFKFSEPVLDESDSK</sequence>
<evidence type="ECO:0000256" key="8">
    <source>
        <dbReference type="ARBA" id="ARBA00023128"/>
    </source>
</evidence>
<evidence type="ECO:0000256" key="2">
    <source>
        <dbReference type="ARBA" id="ARBA00007346"/>
    </source>
</evidence>
<keyword evidence="4" id="KW-0138">CF(0)</keyword>
<dbReference type="FunCoup" id="A0A8M1RES1">
    <property type="interactions" value="22"/>
</dbReference>
<dbReference type="OrthoDB" id="8902296at2759"/>
<dbReference type="PANTHER" id="PTHR12441:SF14">
    <property type="entry name" value="ATP SYNTHASE-COUPLING FACTOR 6, MITOCHONDRIAL"/>
    <property type="match status" value="1"/>
</dbReference>
<dbReference type="RefSeq" id="XP_073810465.1">
    <property type="nucleotide sequence ID" value="XM_073954364.1"/>
</dbReference>
<comment type="function">
    <text evidence="11">Subunit F6, of the mitochondrial membrane ATP synthase complex (F(1)F(0) ATP synthase or Complex V) that produces ATP from ADP in the presence of a proton gradient across the membrane which is generated by electron transport complexes of the respiratory chain. ATP synthase complex consist of a soluble F(1) head domain - the catalytic core - and a membrane F(1) domain - the membrane proton channel. These two domains are linked by a central stalk rotating inside the F(1) region and a stationary peripheral stalk. During catalysis, ATP synthesis in the catalytic domain of F(1) is coupled via a rotary mechanism of the central stalk subunits to proton translocation. In vivo, can only synthesize ATP although its ATP hydrolase activity can be activated artificially in vitro. Part of the complex F(0) domain. Part of the complex F(0) domain and the peripheric stalk, which acts as a stator to hold the catalytic alpha(3)beta(3) subcomplex and subunit a/ATP6 static relative to the rotary elements.</text>
</comment>
<keyword evidence="14" id="KW-1185">Reference proteome</keyword>
<dbReference type="GO" id="GO:0015078">
    <property type="term" value="F:proton transmembrane transporter activity"/>
    <property type="evidence" value="ECO:0007669"/>
    <property type="project" value="InterPro"/>
</dbReference>
<dbReference type="PANTHER" id="PTHR12441">
    <property type="entry name" value="ATP SYNTHASE COUPLING FACTOR 6, MITOCHONDRIAL"/>
    <property type="match status" value="1"/>
</dbReference>
<evidence type="ECO:0000313" key="14">
    <source>
        <dbReference type="Proteomes" id="UP000000437"/>
    </source>
</evidence>
<evidence type="ECO:0000256" key="13">
    <source>
        <dbReference type="ARBA" id="ARBA00073749"/>
    </source>
</evidence>
<dbReference type="FunFam" id="1.10.246.110:FF:000001">
    <property type="entry name" value="ATP synthase-coupling factor 6, mitochondrial"/>
    <property type="match status" value="1"/>
</dbReference>
<keyword evidence="5" id="KW-0375">Hydrogen ion transport</keyword>
<dbReference type="RefSeq" id="XP_073810461.1">
    <property type="nucleotide sequence ID" value="XM_073954360.1"/>
</dbReference>
<name>A0A8M1RES1_DANRE</name>
<evidence type="ECO:0000313" key="15">
    <source>
        <dbReference type="RefSeq" id="XP_003197762.2"/>
    </source>
</evidence>
<dbReference type="GO" id="GO:0045259">
    <property type="term" value="C:proton-transporting ATP synthase complex"/>
    <property type="evidence" value="ECO:0000318"/>
    <property type="project" value="GO_Central"/>
</dbReference>
<dbReference type="SUPFAM" id="SSF111357">
    <property type="entry name" value="Mitochondrial ATP synthase coupling factor 6"/>
    <property type="match status" value="1"/>
</dbReference>
<keyword evidence="6" id="KW-0999">Mitochondrion inner membrane</keyword>
<evidence type="ECO:0000256" key="1">
    <source>
        <dbReference type="ARBA" id="ARBA00004273"/>
    </source>
</evidence>
<protein>
    <recommendedName>
        <fullName evidence="13">ATP synthase peripheral stalk subunit F6, mitochondrial</fullName>
    </recommendedName>
    <alternativeName>
        <fullName evidence="10">ATP synthase peripheral stalk subunit F6</fullName>
    </alternativeName>
</protein>
<keyword evidence="7" id="KW-0406">Ion transport</keyword>
<dbReference type="Proteomes" id="UP000000437">
    <property type="component" value="Chromosome 1"/>
</dbReference>
<evidence type="ECO:0000256" key="7">
    <source>
        <dbReference type="ARBA" id="ARBA00023065"/>
    </source>
</evidence>
<dbReference type="GO" id="GO:0005743">
    <property type="term" value="C:mitochondrial inner membrane"/>
    <property type="evidence" value="ECO:0007669"/>
    <property type="project" value="UniProtKB-SubCell"/>
</dbReference>
<gene>
    <name evidence="15 16" type="primary">si:dkey-22n8.3</name>
</gene>
<evidence type="ECO:0000313" key="16">
    <source>
        <dbReference type="ZFIN" id="ZDB-GENE-110914-188"/>
    </source>
</evidence>
<dbReference type="AGR" id="ZFIN:ZDB-GENE-110914-188"/>
<dbReference type="AlphaFoldDB" id="A0A8M1RES1"/>
<dbReference type="GO" id="GO:0015986">
    <property type="term" value="P:proton motive force-driven ATP synthesis"/>
    <property type="evidence" value="ECO:0007669"/>
    <property type="project" value="InterPro"/>
</dbReference>
<evidence type="ECO:0000256" key="9">
    <source>
        <dbReference type="ARBA" id="ARBA00023136"/>
    </source>
</evidence>
<reference evidence="15" key="1">
    <citation type="submission" date="2025-08" db="UniProtKB">
        <authorList>
            <consortium name="RefSeq"/>
        </authorList>
    </citation>
    <scope>IDENTIFICATION</scope>
    <source>
        <strain evidence="15">Tuebingen</strain>
        <tissue evidence="15">Fibroblasts and whole tissue</tissue>
    </source>
</reference>
<dbReference type="Pfam" id="PF05511">
    <property type="entry name" value="ATP-synt_F6"/>
    <property type="match status" value="1"/>
</dbReference>
<evidence type="ECO:0000256" key="6">
    <source>
        <dbReference type="ARBA" id="ARBA00022792"/>
    </source>
</evidence>
<dbReference type="ZFIN" id="ZDB-GENE-110914-188">
    <property type="gene designation" value="si:dkey-22n8.3"/>
</dbReference>
<dbReference type="InterPro" id="IPR008387">
    <property type="entry name" value="ATP_synth_f6_mt"/>
</dbReference>
<accession>A0A8M1RES1</accession>
<dbReference type="RefSeq" id="XP_073810464.1">
    <property type="nucleotide sequence ID" value="XM_073954363.1"/>
</dbReference>
<evidence type="ECO:0000256" key="12">
    <source>
        <dbReference type="ARBA" id="ARBA00064647"/>
    </source>
</evidence>
<keyword evidence="9" id="KW-0472">Membrane</keyword>
<evidence type="ECO:0000256" key="4">
    <source>
        <dbReference type="ARBA" id="ARBA00022547"/>
    </source>
</evidence>